<evidence type="ECO:0000313" key="13">
    <source>
        <dbReference type="Proteomes" id="UP000593562"/>
    </source>
</evidence>
<comment type="caution">
    <text evidence="12">The sequence shown here is derived from an EMBL/GenBank/DDBJ whole genome shotgun (WGS) entry which is preliminary data.</text>
</comment>
<dbReference type="InterPro" id="IPR021881">
    <property type="entry name" value="NACK_C"/>
</dbReference>
<gene>
    <name evidence="12" type="ORF">HS088_TW12G00565</name>
</gene>
<organism evidence="12 13">
    <name type="scientific">Tripterygium wilfordii</name>
    <name type="common">Thunder God vine</name>
    <dbReference type="NCBI Taxonomy" id="458696"/>
    <lineage>
        <taxon>Eukaryota</taxon>
        <taxon>Viridiplantae</taxon>
        <taxon>Streptophyta</taxon>
        <taxon>Embryophyta</taxon>
        <taxon>Tracheophyta</taxon>
        <taxon>Spermatophyta</taxon>
        <taxon>Magnoliopsida</taxon>
        <taxon>eudicotyledons</taxon>
        <taxon>Gunneridae</taxon>
        <taxon>Pentapetalae</taxon>
        <taxon>rosids</taxon>
        <taxon>fabids</taxon>
        <taxon>Celastrales</taxon>
        <taxon>Celastraceae</taxon>
        <taxon>Tripterygium</taxon>
    </lineage>
</organism>
<feature type="region of interest" description="Disordered" evidence="10">
    <location>
        <begin position="701"/>
        <end position="721"/>
    </location>
</feature>
<feature type="compositionally biased region" description="Polar residues" evidence="10">
    <location>
        <begin position="766"/>
        <end position="776"/>
    </location>
</feature>
<dbReference type="Pfam" id="PF00225">
    <property type="entry name" value="Kinesin"/>
    <property type="match status" value="1"/>
</dbReference>
<dbReference type="PANTHER" id="PTHR47968:SF54">
    <property type="entry name" value="KINESIN-LIKE PROTEIN NACK2"/>
    <property type="match status" value="1"/>
</dbReference>
<dbReference type="GO" id="GO:0005874">
    <property type="term" value="C:microtubule"/>
    <property type="evidence" value="ECO:0007669"/>
    <property type="project" value="UniProtKB-KW"/>
</dbReference>
<dbReference type="CDD" id="cd01374">
    <property type="entry name" value="KISc_CENP_E"/>
    <property type="match status" value="1"/>
</dbReference>
<dbReference type="GO" id="GO:0005524">
    <property type="term" value="F:ATP binding"/>
    <property type="evidence" value="ECO:0007669"/>
    <property type="project" value="UniProtKB-UniRule"/>
</dbReference>
<feature type="binding site" evidence="7">
    <location>
        <begin position="106"/>
        <end position="113"/>
    </location>
    <ligand>
        <name>ATP</name>
        <dbReference type="ChEBI" id="CHEBI:30616"/>
    </ligand>
</feature>
<dbReference type="SMART" id="SM00129">
    <property type="entry name" value="KISc"/>
    <property type="match status" value="1"/>
</dbReference>
<dbReference type="InterPro" id="IPR036961">
    <property type="entry name" value="Kinesin_motor_dom_sf"/>
</dbReference>
<evidence type="ECO:0000256" key="7">
    <source>
        <dbReference type="PROSITE-ProRule" id="PRU00283"/>
    </source>
</evidence>
<dbReference type="GO" id="GO:0007018">
    <property type="term" value="P:microtubule-based movement"/>
    <property type="evidence" value="ECO:0007669"/>
    <property type="project" value="InterPro"/>
</dbReference>
<dbReference type="EMBL" id="JAAARO010000012">
    <property type="protein sequence ID" value="KAF5739360.1"/>
    <property type="molecule type" value="Genomic_DNA"/>
</dbReference>
<evidence type="ECO:0000256" key="8">
    <source>
        <dbReference type="RuleBase" id="RU000394"/>
    </source>
</evidence>
<dbReference type="Proteomes" id="UP000593562">
    <property type="component" value="Unassembled WGS sequence"/>
</dbReference>
<dbReference type="FunCoup" id="A0A7J7CZ75">
    <property type="interactions" value="84"/>
</dbReference>
<dbReference type="InterPro" id="IPR019821">
    <property type="entry name" value="Kinesin_motor_CS"/>
</dbReference>
<sequence length="970" mass="109780">MDMEELIHGDTQGSQAKQENILVSVRLRPLNEREISRNDISDWECINNNTIIFKHSVPERSMFPAAYTLDKVFGCNCPTKQVYLEATKEVALSVVGGINACIFAYGQTSSGKTYTMLGVTEYAVEDIYDYIERHKDREFVLKVSAMEIYNEVVRDLLSSDSTPLRLLDDPERGTVVEKLIEETLRDSDHFRELLSICAAQRQIGETSLNETSSRSHQILRLTVESSSREYLGAKNSSTLAASLNFVDLAGSERASQAMSTGARLKEGCHINRSLLTLGTVIRKLSKGRNEHIPYRDSKLTRILQTSLGGNARTAIICTMSPARSHVEQSRNTLSFAICAKEVTTNAQVNVVMSDKTLVKQLQSELARLNKELRSLGSTSKPKSDSAALLREKEILIEQMDKEIKELIWQRDLALSRVEDLLRAVREEPVSRVDEYSTVESQDRVCPLSLKASLQPCNISNEVDGPSVLSPNCQYLEVSENPEDNFLLDDSTPKFVGPDLCQGWEEMTQRERELSEDTCKEVRCIKIEESRMNRRTEADLSLPAPAEEEKHLSVKRTMNVLSSDKEENEVSSMKSDTTYEALQKKIEKLQKAINYLVSFYPLQQSPCSSELSVPRFRRMNLSRSRSSQAVLMSIPSSHWSEKLERNENIPSARFEKDMMEREGGVDRLLSELNCGVETGNLSTKDSQNSISLAESLGIKGYGAKSRMSRKDSQSSITSVESQSITGNDVYDFPTTHDFTAQQNEMPEIQSEKQFDGDMVQEAAPPTIKSQSRSTNADQDAKPLATQTCSDWRPEFERQRKEILELWVACNVPLVHRTCFFLLFKGDSSDLVYMEVELRRLSFLKDTFFHRTKAMKGGQIVTPTSSMKDLNRERQMLSKQLQKKFSRKEREGLYQKWGIGLKTRQRSLQLAHRLWTDIKDLNHIKESASLVSQLVGVVEPGQVPKELFGLSFVPRSMKKRSYSLKSNLSLLL</sequence>
<dbReference type="GO" id="GO:0008017">
    <property type="term" value="F:microtubule binding"/>
    <property type="evidence" value="ECO:0007669"/>
    <property type="project" value="InterPro"/>
</dbReference>
<dbReference type="InParanoid" id="A0A7J7CZ75"/>
<keyword evidence="2 8" id="KW-0493">Microtubule</keyword>
<dbReference type="AlphaFoldDB" id="A0A7J7CZ75"/>
<dbReference type="FunFam" id="3.40.850.10:FF:000016">
    <property type="entry name" value="Kinesin-like protein"/>
    <property type="match status" value="1"/>
</dbReference>
<keyword evidence="3 7" id="KW-0547">Nucleotide-binding</keyword>
<dbReference type="PRINTS" id="PR00380">
    <property type="entry name" value="KINESINHEAVY"/>
</dbReference>
<dbReference type="Gene3D" id="3.40.850.10">
    <property type="entry name" value="Kinesin motor domain"/>
    <property type="match status" value="1"/>
</dbReference>
<feature type="domain" description="Kinesin motor" evidence="11">
    <location>
        <begin position="20"/>
        <end position="342"/>
    </location>
</feature>
<proteinExistence type="inferred from homology"/>
<dbReference type="PANTHER" id="PTHR47968">
    <property type="entry name" value="CENTROMERE PROTEIN E"/>
    <property type="match status" value="1"/>
</dbReference>
<dbReference type="GO" id="GO:0003777">
    <property type="term" value="F:microtubule motor activity"/>
    <property type="evidence" value="ECO:0007669"/>
    <property type="project" value="InterPro"/>
</dbReference>
<evidence type="ECO:0000259" key="11">
    <source>
        <dbReference type="PROSITE" id="PS50067"/>
    </source>
</evidence>
<evidence type="ECO:0000313" key="12">
    <source>
        <dbReference type="EMBL" id="KAF5739360.1"/>
    </source>
</evidence>
<dbReference type="PROSITE" id="PS50067">
    <property type="entry name" value="KINESIN_MOTOR_2"/>
    <property type="match status" value="1"/>
</dbReference>
<dbReference type="Pfam" id="PF11995">
    <property type="entry name" value="DUF3490"/>
    <property type="match status" value="1"/>
</dbReference>
<evidence type="ECO:0000256" key="10">
    <source>
        <dbReference type="SAM" id="MobiDB-lite"/>
    </source>
</evidence>
<reference evidence="12 13" key="1">
    <citation type="journal article" date="2020" name="Nat. Commun.">
        <title>Genome of Tripterygium wilfordii and identification of cytochrome P450 involved in triptolide biosynthesis.</title>
        <authorList>
            <person name="Tu L."/>
            <person name="Su P."/>
            <person name="Zhang Z."/>
            <person name="Gao L."/>
            <person name="Wang J."/>
            <person name="Hu T."/>
            <person name="Zhou J."/>
            <person name="Zhang Y."/>
            <person name="Zhao Y."/>
            <person name="Liu Y."/>
            <person name="Song Y."/>
            <person name="Tong Y."/>
            <person name="Lu Y."/>
            <person name="Yang J."/>
            <person name="Xu C."/>
            <person name="Jia M."/>
            <person name="Peters R.J."/>
            <person name="Huang L."/>
            <person name="Gao W."/>
        </authorList>
    </citation>
    <scope>NUCLEOTIDE SEQUENCE [LARGE SCALE GENOMIC DNA]</scope>
    <source>
        <strain evidence="13">cv. XIE 37</strain>
        <tissue evidence="12">Leaf</tissue>
    </source>
</reference>
<feature type="region of interest" description="Disordered" evidence="10">
    <location>
        <begin position="763"/>
        <end position="782"/>
    </location>
</feature>
<dbReference type="OrthoDB" id="3176171at2759"/>
<evidence type="ECO:0000256" key="1">
    <source>
        <dbReference type="ARBA" id="ARBA00007310"/>
    </source>
</evidence>
<evidence type="ECO:0000256" key="4">
    <source>
        <dbReference type="ARBA" id="ARBA00022840"/>
    </source>
</evidence>
<keyword evidence="4 7" id="KW-0067">ATP-binding</keyword>
<feature type="compositionally biased region" description="Low complexity" evidence="10">
    <location>
        <begin position="712"/>
        <end position="721"/>
    </location>
</feature>
<evidence type="ECO:0000256" key="6">
    <source>
        <dbReference type="ARBA" id="ARBA00023175"/>
    </source>
</evidence>
<keyword evidence="13" id="KW-1185">Reference proteome</keyword>
<dbReference type="PROSITE" id="PS00411">
    <property type="entry name" value="KINESIN_MOTOR_1"/>
    <property type="match status" value="1"/>
</dbReference>
<dbReference type="InterPro" id="IPR027417">
    <property type="entry name" value="P-loop_NTPase"/>
</dbReference>
<evidence type="ECO:0000256" key="2">
    <source>
        <dbReference type="ARBA" id="ARBA00022701"/>
    </source>
</evidence>
<keyword evidence="6 7" id="KW-0505">Motor protein</keyword>
<evidence type="ECO:0000256" key="3">
    <source>
        <dbReference type="ARBA" id="ARBA00022741"/>
    </source>
</evidence>
<dbReference type="InterPro" id="IPR001752">
    <property type="entry name" value="Kinesin_motor_dom"/>
</dbReference>
<dbReference type="InterPro" id="IPR027640">
    <property type="entry name" value="Kinesin-like_fam"/>
</dbReference>
<dbReference type="SUPFAM" id="SSF52540">
    <property type="entry name" value="P-loop containing nucleoside triphosphate hydrolases"/>
    <property type="match status" value="1"/>
</dbReference>
<evidence type="ECO:0000256" key="9">
    <source>
        <dbReference type="SAM" id="Coils"/>
    </source>
</evidence>
<feature type="coiled-coil region" evidence="9">
    <location>
        <begin position="351"/>
        <end position="409"/>
    </location>
</feature>
<accession>A0A7J7CZ75</accession>
<protein>
    <recommendedName>
        <fullName evidence="8">Kinesin-like protein</fullName>
    </recommendedName>
</protein>
<comment type="similarity">
    <text evidence="1">Belongs to the TRAFAC class myosin-kinesin ATPase superfamily. Kinesin family. KIN-7 subfamily.</text>
</comment>
<keyword evidence="5 9" id="KW-0175">Coiled coil</keyword>
<name>A0A7J7CZ75_TRIWF</name>
<evidence type="ECO:0000256" key="5">
    <source>
        <dbReference type="ARBA" id="ARBA00023054"/>
    </source>
</evidence>